<proteinExistence type="predicted"/>
<dbReference type="HOGENOM" id="CLU_849631_0_0_9"/>
<gene>
    <name evidence="1" type="ORF">RUMCAL_02009</name>
</gene>
<sequence>MAQLGLFRAIARIYTNTPEAQAILQQLRKLFQDAEEKNAVSQEDVVWSEFSEDVQPDYTEYHLKSGYSCLCRWLTFQISGILRKIEALHNGSYALMSGSADLSSFCWSCGAVSSQKLPLSEYNGKTEWGVDDAFTAEITMNLKGWMELFQTKKENVLAHMIKYYSCSWVFDEKTIKILKGKNPDSFIEELYYMRGEEEYLIFDSGVFLGYREPDPQKRYVPFEQFECHEEDRIRIEVRASMYNFTKDTITFAREDFYDSLKFLQQFDKDALLQMHFVNVMYDDFDNAIYRNEMTGDFTTLRFRTGANWFEEPVVEVPLIGTEPTDNV</sequence>
<organism evidence="1 2">
    <name type="scientific">Ruminococcus callidus ATCC 27760</name>
    <dbReference type="NCBI Taxonomy" id="411473"/>
    <lineage>
        <taxon>Bacteria</taxon>
        <taxon>Bacillati</taxon>
        <taxon>Bacillota</taxon>
        <taxon>Clostridia</taxon>
        <taxon>Eubacteriales</taxon>
        <taxon>Oscillospiraceae</taxon>
        <taxon>Ruminococcus</taxon>
    </lineage>
</organism>
<dbReference type="AlphaFoldDB" id="U2M5P9"/>
<dbReference type="Proteomes" id="UP000016662">
    <property type="component" value="Unassembled WGS sequence"/>
</dbReference>
<accession>U2M5P9</accession>
<keyword evidence="2" id="KW-1185">Reference proteome</keyword>
<name>U2M5P9_9FIRM</name>
<dbReference type="PATRIC" id="fig|411473.3.peg.1657"/>
<dbReference type="EMBL" id="AWVF01000246">
    <property type="protein sequence ID" value="ERJ94648.1"/>
    <property type="molecule type" value="Genomic_DNA"/>
</dbReference>
<evidence type="ECO:0000313" key="2">
    <source>
        <dbReference type="Proteomes" id="UP000016662"/>
    </source>
</evidence>
<evidence type="ECO:0000313" key="1">
    <source>
        <dbReference type="EMBL" id="ERJ94648.1"/>
    </source>
</evidence>
<comment type="caution">
    <text evidence="1">The sequence shown here is derived from an EMBL/GenBank/DDBJ whole genome shotgun (WGS) entry which is preliminary data.</text>
</comment>
<protein>
    <submittedName>
        <fullName evidence="1">Uncharacterized protein</fullName>
    </submittedName>
</protein>
<reference evidence="1 2" key="1">
    <citation type="submission" date="2013-07" db="EMBL/GenBank/DDBJ databases">
        <authorList>
            <person name="Weinstock G."/>
            <person name="Sodergren E."/>
            <person name="Wylie T."/>
            <person name="Fulton L."/>
            <person name="Fulton R."/>
            <person name="Fronick C."/>
            <person name="O'Laughlin M."/>
            <person name="Godfrey J."/>
            <person name="Miner T."/>
            <person name="Herter B."/>
            <person name="Appelbaum E."/>
            <person name="Cordes M."/>
            <person name="Lek S."/>
            <person name="Wollam A."/>
            <person name="Pepin K.H."/>
            <person name="Palsikar V.B."/>
            <person name="Mitreva M."/>
            <person name="Wilson R.K."/>
        </authorList>
    </citation>
    <scope>NUCLEOTIDE SEQUENCE [LARGE SCALE GENOMIC DNA]</scope>
    <source>
        <strain evidence="1 2">ATCC 27760</strain>
    </source>
</reference>